<proteinExistence type="predicted"/>
<feature type="region of interest" description="Disordered" evidence="1">
    <location>
        <begin position="47"/>
        <end position="107"/>
    </location>
</feature>
<evidence type="ECO:0000256" key="1">
    <source>
        <dbReference type="SAM" id="MobiDB-lite"/>
    </source>
</evidence>
<dbReference type="Pfam" id="PF09538">
    <property type="entry name" value="FYDLN_acid"/>
    <property type="match status" value="1"/>
</dbReference>
<gene>
    <name evidence="2" type="ORF">E6W36_05600</name>
</gene>
<dbReference type="KEGG" id="hgn:E6W36_05600"/>
<dbReference type="RefSeq" id="WP_222874047.1">
    <property type="nucleotide sequence ID" value="NZ_CP039704.1"/>
</dbReference>
<reference evidence="3" key="1">
    <citation type="submission" date="2019-04" db="EMBL/GenBank/DDBJ databases">
        <title>Complete genome sequence of Sphingomonas sp. W1-2-3.</title>
        <authorList>
            <person name="Im W.T."/>
        </authorList>
    </citation>
    <scope>NUCLEOTIDE SEQUENCE [LARGE SCALE GENOMIC DNA]</scope>
    <source>
        <strain evidence="3">W1-2-3</strain>
    </source>
</reference>
<evidence type="ECO:0000313" key="3">
    <source>
        <dbReference type="Proteomes" id="UP000298714"/>
    </source>
</evidence>
<dbReference type="EMBL" id="CP039704">
    <property type="protein sequence ID" value="QCI79220.1"/>
    <property type="molecule type" value="Genomic_DNA"/>
</dbReference>
<name>A0A4D7C639_9SPHN</name>
<dbReference type="InterPro" id="IPR012644">
    <property type="entry name" value="CHP02300_FYDLN_acid"/>
</dbReference>
<sequence>MIKPEWGSKHSCPRCATRFYDMGKADPVTCINCGYAWTPEPILKSKQPLPFQEQAPQAGNGEIEDADLLVDDADLDVEDDDESTGDVSIDDDDADLADVVDPNREDE</sequence>
<evidence type="ECO:0000313" key="2">
    <source>
        <dbReference type="EMBL" id="QCI79220.1"/>
    </source>
</evidence>
<dbReference type="Proteomes" id="UP000298714">
    <property type="component" value="Chromosome"/>
</dbReference>
<feature type="compositionally biased region" description="Acidic residues" evidence="1">
    <location>
        <begin position="62"/>
        <end position="107"/>
    </location>
</feature>
<accession>A0A4D7C639</accession>
<dbReference type="AlphaFoldDB" id="A0A4D7C639"/>
<protein>
    <submittedName>
        <fullName evidence="2">TIGR02300 family protein</fullName>
    </submittedName>
</protein>
<keyword evidence="3" id="KW-1185">Reference proteome</keyword>
<organism evidence="2 3">
    <name type="scientific">Hankyongella ginsenosidimutans</name>
    <dbReference type="NCBI Taxonomy" id="1763828"/>
    <lineage>
        <taxon>Bacteria</taxon>
        <taxon>Pseudomonadati</taxon>
        <taxon>Pseudomonadota</taxon>
        <taxon>Alphaproteobacteria</taxon>
        <taxon>Sphingomonadales</taxon>
        <taxon>Sphingomonadaceae</taxon>
        <taxon>Hankyongella</taxon>
    </lineage>
</organism>